<evidence type="ECO:0000256" key="1">
    <source>
        <dbReference type="SAM" id="Coils"/>
    </source>
</evidence>
<feature type="compositionally biased region" description="Basic and acidic residues" evidence="2">
    <location>
        <begin position="259"/>
        <end position="269"/>
    </location>
</feature>
<feature type="region of interest" description="Disordered" evidence="2">
    <location>
        <begin position="248"/>
        <end position="307"/>
    </location>
</feature>
<feature type="coiled-coil region" evidence="1">
    <location>
        <begin position="419"/>
        <end position="475"/>
    </location>
</feature>
<dbReference type="Proteomes" id="UP000008810">
    <property type="component" value="Chromosome 4"/>
</dbReference>
<feature type="domain" description="Transposase (putative) gypsy type" evidence="3">
    <location>
        <begin position="68"/>
        <end position="108"/>
    </location>
</feature>
<dbReference type="InParanoid" id="A0A0Q3IQ59"/>
<evidence type="ECO:0000313" key="5">
    <source>
        <dbReference type="EnsemblPlants" id="KQJ88392"/>
    </source>
</evidence>
<sequence length="516" mass="56602">MGRTKVASSKTDAGKGDAGKGAIPWLGVINQCTKILELQDEGLLPGGPDRVRFPAKEEYPRPVLGERVIFIDYALRGLSFPLHAFFHAMLLAYGMQLHDLPPTPICTLRASSRRQKADAVESVNFQVRYDAKYFSLQQRESMESWRSKWLYVQNEASGADPNLPAFSIKKKAASLMARMHSLMGQGLTGIHLMALFLRMRIQPLQARVHPMWSYEGLGDPTRVNAEELSSEEVESWVRRLTNLTGAAPCEIDTPVIPHGPDRPREDGLKDPLSQPPPAGEEELADESSESPDQAIEPAGSDPKASGPLTIIETVEPQVAMHEVASPASGDHQLQELPHSKTRLESSRAERAPSKTSSSACHVSSELFLLNFCCSFCSPGGSVSQMLTPPCSQPIVRSIIEFVDQFEEAVPEPDQLRRELEQSQQELRFARDLLSQANSLKDAAELQSKNLEKKLADLARESAEKVEAEKRLAQDASDAILAKEAEKEKSRAAQLSGVIGPLAGNTIVVDSICLNVL</sequence>
<evidence type="ECO:0000313" key="4">
    <source>
        <dbReference type="EMBL" id="KQJ88392.1"/>
    </source>
</evidence>
<dbReference type="PANTHER" id="PTHR33026:SF7">
    <property type="entry name" value="OS03G0100275 PROTEIN"/>
    <property type="match status" value="1"/>
</dbReference>
<evidence type="ECO:0000256" key="2">
    <source>
        <dbReference type="SAM" id="MobiDB-lite"/>
    </source>
</evidence>
<accession>A0A0Q3IQ59</accession>
<feature type="compositionally biased region" description="Acidic residues" evidence="2">
    <location>
        <begin position="279"/>
        <end position="289"/>
    </location>
</feature>
<dbReference type="Pfam" id="PF04195">
    <property type="entry name" value="Transposase_28"/>
    <property type="match status" value="1"/>
</dbReference>
<dbReference type="EnsemblPlants" id="KQJ88392">
    <property type="protein sequence ID" value="KQJ88392"/>
    <property type="gene ID" value="BRADI_4g17405v3"/>
</dbReference>
<feature type="compositionally biased region" description="Basic and acidic residues" evidence="2">
    <location>
        <begin position="337"/>
        <end position="352"/>
    </location>
</feature>
<evidence type="ECO:0000313" key="6">
    <source>
        <dbReference type="Proteomes" id="UP000008810"/>
    </source>
</evidence>
<keyword evidence="6" id="KW-1185">Reference proteome</keyword>
<organism evidence="4">
    <name type="scientific">Brachypodium distachyon</name>
    <name type="common">Purple false brome</name>
    <name type="synonym">Trachynia distachya</name>
    <dbReference type="NCBI Taxonomy" id="15368"/>
    <lineage>
        <taxon>Eukaryota</taxon>
        <taxon>Viridiplantae</taxon>
        <taxon>Streptophyta</taxon>
        <taxon>Embryophyta</taxon>
        <taxon>Tracheophyta</taxon>
        <taxon>Spermatophyta</taxon>
        <taxon>Magnoliopsida</taxon>
        <taxon>Liliopsida</taxon>
        <taxon>Poales</taxon>
        <taxon>Poaceae</taxon>
        <taxon>BOP clade</taxon>
        <taxon>Pooideae</taxon>
        <taxon>Stipodae</taxon>
        <taxon>Brachypodieae</taxon>
        <taxon>Brachypodium</taxon>
    </lineage>
</organism>
<dbReference type="PANTHER" id="PTHR33026">
    <property type="entry name" value="OS06G0360600 PROTEIN"/>
    <property type="match status" value="1"/>
</dbReference>
<dbReference type="OrthoDB" id="685425at2759"/>
<dbReference type="InterPro" id="IPR007321">
    <property type="entry name" value="Transposase_28"/>
</dbReference>
<protein>
    <recommendedName>
        <fullName evidence="3">Transposase (putative) gypsy type domain-containing protein</fullName>
    </recommendedName>
</protein>
<keyword evidence="1" id="KW-0175">Coiled coil</keyword>
<dbReference type="AlphaFoldDB" id="A0A0Q3IQ59"/>
<name>A0A0Q3IQ59_BRADI</name>
<dbReference type="EMBL" id="CM000883">
    <property type="protein sequence ID" value="KQJ88392.1"/>
    <property type="molecule type" value="Genomic_DNA"/>
</dbReference>
<reference evidence="5" key="3">
    <citation type="submission" date="2018-08" db="UniProtKB">
        <authorList>
            <consortium name="EnsemblPlants"/>
        </authorList>
    </citation>
    <scope>IDENTIFICATION</scope>
    <source>
        <strain evidence="5">cv. Bd21</strain>
    </source>
</reference>
<dbReference type="Gramene" id="KQJ88392">
    <property type="protein sequence ID" value="KQJ88392"/>
    <property type="gene ID" value="BRADI_4g17405v3"/>
</dbReference>
<reference evidence="4 5" key="1">
    <citation type="journal article" date="2010" name="Nature">
        <title>Genome sequencing and analysis of the model grass Brachypodium distachyon.</title>
        <authorList>
            <consortium name="International Brachypodium Initiative"/>
        </authorList>
    </citation>
    <scope>NUCLEOTIDE SEQUENCE [LARGE SCALE GENOMIC DNA]</scope>
    <source>
        <strain evidence="4 5">Bd21</strain>
    </source>
</reference>
<feature type="region of interest" description="Disordered" evidence="2">
    <location>
        <begin position="325"/>
        <end position="356"/>
    </location>
</feature>
<evidence type="ECO:0000259" key="3">
    <source>
        <dbReference type="Pfam" id="PF04195"/>
    </source>
</evidence>
<proteinExistence type="predicted"/>
<reference evidence="4" key="2">
    <citation type="submission" date="2017-06" db="EMBL/GenBank/DDBJ databases">
        <title>WGS assembly of Brachypodium distachyon.</title>
        <authorList>
            <consortium name="The International Brachypodium Initiative"/>
            <person name="Lucas S."/>
            <person name="Harmon-Smith M."/>
            <person name="Lail K."/>
            <person name="Tice H."/>
            <person name="Grimwood J."/>
            <person name="Bruce D."/>
            <person name="Barry K."/>
            <person name="Shu S."/>
            <person name="Lindquist E."/>
            <person name="Wang M."/>
            <person name="Pitluck S."/>
            <person name="Vogel J.P."/>
            <person name="Garvin D.F."/>
            <person name="Mockler T.C."/>
            <person name="Schmutz J."/>
            <person name="Rokhsar D."/>
            <person name="Bevan M.W."/>
        </authorList>
    </citation>
    <scope>NUCLEOTIDE SEQUENCE</scope>
    <source>
        <strain evidence="4">Bd21</strain>
    </source>
</reference>
<gene>
    <name evidence="4" type="ORF">BRADI_4g17405v3</name>
</gene>